<dbReference type="PROSITE" id="PS51476">
    <property type="entry name" value="PROTEASOME_BETA_2"/>
    <property type="match status" value="1"/>
</dbReference>
<evidence type="ECO:0000256" key="3">
    <source>
        <dbReference type="ARBA" id="ARBA00022698"/>
    </source>
</evidence>
<dbReference type="STRING" id="1257118.L8HAE5"/>
<dbReference type="GO" id="GO:0005839">
    <property type="term" value="C:proteasome core complex"/>
    <property type="evidence" value="ECO:0007669"/>
    <property type="project" value="InterPro"/>
</dbReference>
<comment type="similarity">
    <text evidence="1">Belongs to the peptidase T1B family. HslV subfamily.</text>
</comment>
<dbReference type="KEGG" id="acan:ACA1_183400"/>
<dbReference type="GO" id="GO:0005634">
    <property type="term" value="C:nucleus"/>
    <property type="evidence" value="ECO:0007669"/>
    <property type="project" value="UniProtKB-ARBA"/>
</dbReference>
<evidence type="ECO:0000313" key="6">
    <source>
        <dbReference type="Proteomes" id="UP000011083"/>
    </source>
</evidence>
<dbReference type="RefSeq" id="XP_004345950.1">
    <property type="nucleotide sequence ID" value="XM_004345900.1"/>
</dbReference>
<evidence type="ECO:0000256" key="4">
    <source>
        <dbReference type="ARBA" id="ARBA00022801"/>
    </source>
</evidence>
<dbReference type="EMBL" id="KB007904">
    <property type="protein sequence ID" value="ELR21406.1"/>
    <property type="molecule type" value="Genomic_DNA"/>
</dbReference>
<dbReference type="AlphaFoldDB" id="L8HAE5"/>
<sequence length="233" mass="24808">MTNGIITSSAAAAASYHSEGGSGRHPGFWGPDNPAYATTILCVRKGNSVVMVGDGQVTLGSTVVKPNARKVRQIRPGIVAGFAGATADAFTLFERLEEKIEEHQGQLLRSCVDLAKQWRTDKYLRRLEALMVVADKNISLTLTGTGDVIEPNDGIIAIGSGGTYALACARGLIDLPDIDAETIALKSMKVAADLCIYTNHNFVVERISIDADEAKEKGGSNILSAPDQHKEEP</sequence>
<reference evidence="5 6" key="1">
    <citation type="journal article" date="2013" name="Genome Biol.">
        <title>Genome of Acanthamoeba castellanii highlights extensive lateral gene transfer and early evolution of tyrosine kinase signaling.</title>
        <authorList>
            <person name="Clarke M."/>
            <person name="Lohan A.J."/>
            <person name="Liu B."/>
            <person name="Lagkouvardos I."/>
            <person name="Roy S."/>
            <person name="Zafar N."/>
            <person name="Bertelli C."/>
            <person name="Schilde C."/>
            <person name="Kianianmomeni A."/>
            <person name="Burglin T.R."/>
            <person name="Frech C."/>
            <person name="Turcotte B."/>
            <person name="Kopec K.O."/>
            <person name="Synnott J.M."/>
            <person name="Choo C."/>
            <person name="Paponov I."/>
            <person name="Finkler A."/>
            <person name="Soon Heng Tan C."/>
            <person name="Hutchins A.P."/>
            <person name="Weinmeier T."/>
            <person name="Rattei T."/>
            <person name="Chu J.S."/>
            <person name="Gimenez G."/>
            <person name="Irimia M."/>
            <person name="Rigden D.J."/>
            <person name="Fitzpatrick D.A."/>
            <person name="Lorenzo-Morales J."/>
            <person name="Bateman A."/>
            <person name="Chiu C.H."/>
            <person name="Tang P."/>
            <person name="Hegemann P."/>
            <person name="Fromm H."/>
            <person name="Raoult D."/>
            <person name="Greub G."/>
            <person name="Miranda-Saavedra D."/>
            <person name="Chen N."/>
            <person name="Nash P."/>
            <person name="Ginger M.L."/>
            <person name="Horn M."/>
            <person name="Schaap P."/>
            <person name="Caler L."/>
            <person name="Loftus B."/>
        </authorList>
    </citation>
    <scope>NUCLEOTIDE SEQUENCE [LARGE SCALE GENOMIC DNA]</scope>
    <source>
        <strain evidence="5 6">Neff</strain>
    </source>
</reference>
<protein>
    <submittedName>
        <fullName evidence="5">ATPdependent protease HslVU, peptidase subunit</fullName>
    </submittedName>
</protein>
<evidence type="ECO:0000313" key="5">
    <source>
        <dbReference type="EMBL" id="ELR21406.1"/>
    </source>
</evidence>
<gene>
    <name evidence="5" type="ORF">ACA1_183400</name>
</gene>
<name>L8HAE5_ACACF</name>
<dbReference type="Pfam" id="PF00227">
    <property type="entry name" value="Proteasome"/>
    <property type="match status" value="1"/>
</dbReference>
<dbReference type="HAMAP" id="MF_00248">
    <property type="entry name" value="HslV"/>
    <property type="match status" value="1"/>
</dbReference>
<dbReference type="Gene3D" id="3.60.20.10">
    <property type="entry name" value="Glutamine Phosphoribosylpyrophosphate, subunit 1, domain 1"/>
    <property type="match status" value="1"/>
</dbReference>
<dbReference type="GO" id="GO:0009376">
    <property type="term" value="C:HslUV protease complex"/>
    <property type="evidence" value="ECO:0007669"/>
    <property type="project" value="InterPro"/>
</dbReference>
<dbReference type="GeneID" id="14922298"/>
<dbReference type="InterPro" id="IPR022281">
    <property type="entry name" value="ATP-dep_Prtase_HsIV_su"/>
</dbReference>
<dbReference type="Proteomes" id="UP000011083">
    <property type="component" value="Unassembled WGS sequence"/>
</dbReference>
<dbReference type="InterPro" id="IPR001353">
    <property type="entry name" value="Proteasome_sua/b"/>
</dbReference>
<keyword evidence="3" id="KW-0888">Threonine protease</keyword>
<dbReference type="OMA" id="WRTDKML"/>
<dbReference type="SUPFAM" id="SSF56235">
    <property type="entry name" value="N-terminal nucleophile aminohydrolases (Ntn hydrolases)"/>
    <property type="match status" value="1"/>
</dbReference>
<evidence type="ECO:0000256" key="1">
    <source>
        <dbReference type="ARBA" id="ARBA00006053"/>
    </source>
</evidence>
<keyword evidence="4" id="KW-0378">Hydrolase</keyword>
<evidence type="ECO:0000256" key="2">
    <source>
        <dbReference type="ARBA" id="ARBA00022670"/>
    </source>
</evidence>
<dbReference type="GO" id="GO:0004298">
    <property type="term" value="F:threonine-type endopeptidase activity"/>
    <property type="evidence" value="ECO:0007669"/>
    <property type="project" value="UniProtKB-KW"/>
</dbReference>
<keyword evidence="6" id="KW-1185">Reference proteome</keyword>
<dbReference type="NCBIfam" id="NF003964">
    <property type="entry name" value="PRK05456.1"/>
    <property type="match status" value="1"/>
</dbReference>
<dbReference type="CDD" id="cd01913">
    <property type="entry name" value="protease_HslV"/>
    <property type="match status" value="1"/>
</dbReference>
<organism evidence="5 6">
    <name type="scientific">Acanthamoeba castellanii (strain ATCC 30010 / Neff)</name>
    <dbReference type="NCBI Taxonomy" id="1257118"/>
    <lineage>
        <taxon>Eukaryota</taxon>
        <taxon>Amoebozoa</taxon>
        <taxon>Discosea</taxon>
        <taxon>Longamoebia</taxon>
        <taxon>Centramoebida</taxon>
        <taxon>Acanthamoebidae</taxon>
        <taxon>Acanthamoeba</taxon>
    </lineage>
</organism>
<dbReference type="PANTHER" id="PTHR32194">
    <property type="entry name" value="METALLOPROTEASE TLDD"/>
    <property type="match status" value="1"/>
</dbReference>
<dbReference type="InterPro" id="IPR023333">
    <property type="entry name" value="Proteasome_suB-type"/>
</dbReference>
<dbReference type="GO" id="GO:0010498">
    <property type="term" value="P:proteasomal protein catabolic process"/>
    <property type="evidence" value="ECO:0007669"/>
    <property type="project" value="UniProtKB-ARBA"/>
</dbReference>
<dbReference type="InterPro" id="IPR029055">
    <property type="entry name" value="Ntn_hydrolases_N"/>
</dbReference>
<keyword evidence="2 5" id="KW-0645">Protease</keyword>
<dbReference type="OrthoDB" id="276825at2759"/>
<dbReference type="VEuPathDB" id="AmoebaDB:ACA1_183400"/>
<proteinExistence type="inferred from homology"/>
<dbReference type="NCBIfam" id="TIGR03692">
    <property type="entry name" value="ATP_dep_HslV"/>
    <property type="match status" value="1"/>
</dbReference>
<accession>L8HAE5</accession>
<dbReference type="PANTHER" id="PTHR32194:SF7">
    <property type="entry name" value="ATP-DEPENDENT PROTEASE SUBUNIT HSLV"/>
    <property type="match status" value="1"/>
</dbReference>